<dbReference type="Gene3D" id="3.40.50.1820">
    <property type="entry name" value="alpha/beta hydrolase"/>
    <property type="match status" value="1"/>
</dbReference>
<keyword evidence="5" id="KW-1185">Reference proteome</keyword>
<dbReference type="OrthoDB" id="414698at2759"/>
<gene>
    <name evidence="4" type="ORF">LY90DRAFT_672467</name>
</gene>
<dbReference type="InterPro" id="IPR029058">
    <property type="entry name" value="AB_hydrolase_fold"/>
</dbReference>
<evidence type="ECO:0000313" key="5">
    <source>
        <dbReference type="Proteomes" id="UP000193920"/>
    </source>
</evidence>
<dbReference type="AlphaFoldDB" id="A0A1Y2BWX2"/>
<accession>A0A1Y2BWX2</accession>
<protein>
    <submittedName>
        <fullName evidence="4">FSH1-domain-containing protein</fullName>
    </submittedName>
</protein>
<dbReference type="GO" id="GO:0005737">
    <property type="term" value="C:cytoplasm"/>
    <property type="evidence" value="ECO:0007669"/>
    <property type="project" value="TreeGrafter"/>
</dbReference>
<feature type="domain" description="Serine hydrolase" evidence="3">
    <location>
        <begin position="50"/>
        <end position="258"/>
    </location>
</feature>
<dbReference type="GO" id="GO:0016787">
    <property type="term" value="F:hydrolase activity"/>
    <property type="evidence" value="ECO:0007669"/>
    <property type="project" value="UniProtKB-KW"/>
</dbReference>
<organism evidence="4 5">
    <name type="scientific">Neocallimastix californiae</name>
    <dbReference type="NCBI Taxonomy" id="1754190"/>
    <lineage>
        <taxon>Eukaryota</taxon>
        <taxon>Fungi</taxon>
        <taxon>Fungi incertae sedis</taxon>
        <taxon>Chytridiomycota</taxon>
        <taxon>Chytridiomycota incertae sedis</taxon>
        <taxon>Neocallimastigomycetes</taxon>
        <taxon>Neocallimastigales</taxon>
        <taxon>Neocallimastigaceae</taxon>
        <taxon>Neocallimastix</taxon>
    </lineage>
</organism>
<dbReference type="GO" id="GO:0005634">
    <property type="term" value="C:nucleus"/>
    <property type="evidence" value="ECO:0007669"/>
    <property type="project" value="TreeGrafter"/>
</dbReference>
<dbReference type="EMBL" id="MCOG01000133">
    <property type="protein sequence ID" value="ORY39246.1"/>
    <property type="molecule type" value="Genomic_DNA"/>
</dbReference>
<proteinExistence type="predicted"/>
<dbReference type="STRING" id="1754190.A0A1Y2BWX2"/>
<dbReference type="Pfam" id="PF03959">
    <property type="entry name" value="FSH1"/>
    <property type="match status" value="1"/>
</dbReference>
<dbReference type="FunFam" id="3.40.50.1820:FF:000073">
    <property type="entry name" value="esterase OVCA2 isoform X6"/>
    <property type="match status" value="1"/>
</dbReference>
<feature type="compositionally biased region" description="Low complexity" evidence="2">
    <location>
        <begin position="8"/>
        <end position="19"/>
    </location>
</feature>
<evidence type="ECO:0000256" key="1">
    <source>
        <dbReference type="ARBA" id="ARBA00022801"/>
    </source>
</evidence>
<evidence type="ECO:0000256" key="2">
    <source>
        <dbReference type="SAM" id="MobiDB-lite"/>
    </source>
</evidence>
<comment type="caution">
    <text evidence="4">The sequence shown here is derived from an EMBL/GenBank/DDBJ whole genome shotgun (WGS) entry which is preliminary data.</text>
</comment>
<keyword evidence="1" id="KW-0378">Hydrolase</keyword>
<dbReference type="SUPFAM" id="SSF53474">
    <property type="entry name" value="alpha/beta-Hydrolases"/>
    <property type="match status" value="1"/>
</dbReference>
<dbReference type="PANTHER" id="PTHR48070">
    <property type="entry name" value="ESTERASE OVCA2"/>
    <property type="match status" value="1"/>
</dbReference>
<reference evidence="4 5" key="1">
    <citation type="submission" date="2016-08" db="EMBL/GenBank/DDBJ databases">
        <title>A Parts List for Fungal Cellulosomes Revealed by Comparative Genomics.</title>
        <authorList>
            <consortium name="DOE Joint Genome Institute"/>
            <person name="Haitjema C.H."/>
            <person name="Gilmore S.P."/>
            <person name="Henske J.K."/>
            <person name="Solomon K.V."/>
            <person name="De Groot R."/>
            <person name="Kuo A."/>
            <person name="Mondo S.J."/>
            <person name="Salamov A.A."/>
            <person name="Labutti K."/>
            <person name="Zhao Z."/>
            <person name="Chiniquy J."/>
            <person name="Barry K."/>
            <person name="Brewer H.M."/>
            <person name="Purvine S.O."/>
            <person name="Wright A.T."/>
            <person name="Boxma B."/>
            <person name="Van Alen T."/>
            <person name="Hackstein J.H."/>
            <person name="Baker S.E."/>
            <person name="Grigoriev I.V."/>
            <person name="O'Malley M.A."/>
        </authorList>
    </citation>
    <scope>NUCLEOTIDE SEQUENCE [LARGE SCALE GENOMIC DNA]</scope>
    <source>
        <strain evidence="4 5">G1</strain>
    </source>
</reference>
<feature type="region of interest" description="Disordered" evidence="2">
    <location>
        <begin position="1"/>
        <end position="45"/>
    </location>
</feature>
<name>A0A1Y2BWX2_9FUNG</name>
<sequence>MSKEQEEQVQNVEVEVQKQPNNPEVVNEKKTKKQTKKNKQKKTPKVPVVEKKLKILCLHGYAQNLKVFHKRTAVLKKALKNIAELYYVQGPFVCSMNPANHESFDIDENTPEDEKPFGWWNFSKEEKCIGLEESLELLIKYMKEEGPFDGILGFSQGSSMAAILCAHLELENEKHNPDIPKVPSFVMFFSGFRPDDSDYDKYFNTERKLKIKSLHVYGKEDHWLDPERSKKLISYFENPTILAHSGGHFIPMEAEKRHFYVDYIKQYLETESN</sequence>
<dbReference type="Proteomes" id="UP000193920">
    <property type="component" value="Unassembled WGS sequence"/>
</dbReference>
<dbReference type="InterPro" id="IPR005645">
    <property type="entry name" value="FSH-like_dom"/>
</dbReference>
<feature type="compositionally biased region" description="Basic residues" evidence="2">
    <location>
        <begin position="30"/>
        <end position="44"/>
    </location>
</feature>
<dbReference type="InterPro" id="IPR050593">
    <property type="entry name" value="LovG"/>
</dbReference>
<dbReference type="PANTHER" id="PTHR48070:SF6">
    <property type="entry name" value="ESTERASE OVCA2"/>
    <property type="match status" value="1"/>
</dbReference>
<evidence type="ECO:0000313" key="4">
    <source>
        <dbReference type="EMBL" id="ORY39246.1"/>
    </source>
</evidence>
<evidence type="ECO:0000259" key="3">
    <source>
        <dbReference type="Pfam" id="PF03959"/>
    </source>
</evidence>